<keyword evidence="3" id="KW-1185">Reference proteome</keyword>
<evidence type="ECO:0000256" key="1">
    <source>
        <dbReference type="SAM" id="MobiDB-lite"/>
    </source>
</evidence>
<evidence type="ECO:0000313" key="3">
    <source>
        <dbReference type="Proteomes" id="UP001165121"/>
    </source>
</evidence>
<protein>
    <submittedName>
        <fullName evidence="2">Unnamed protein product</fullName>
    </submittedName>
</protein>
<comment type="caution">
    <text evidence="2">The sequence shown here is derived from an EMBL/GenBank/DDBJ whole genome shotgun (WGS) entry which is preliminary data.</text>
</comment>
<dbReference type="AlphaFoldDB" id="A0A9W7D7P6"/>
<feature type="compositionally biased region" description="Basic and acidic residues" evidence="1">
    <location>
        <begin position="48"/>
        <end position="57"/>
    </location>
</feature>
<dbReference type="OrthoDB" id="1305878at2759"/>
<proteinExistence type="predicted"/>
<dbReference type="Proteomes" id="UP001165121">
    <property type="component" value="Unassembled WGS sequence"/>
</dbReference>
<feature type="compositionally biased region" description="Polar residues" evidence="1">
    <location>
        <begin position="78"/>
        <end position="88"/>
    </location>
</feature>
<sequence length="116" mass="12635">MGKLTCVTFASTDQKLQEVVDRIFPEFKEQEVILEKAFYANNNFKLKEEGSAGKDGEPTDGANGTSSSPLASSRARSKATTPTKTSHSVKPVSNGGILPCNRQFTIEVYPQETYVS</sequence>
<gene>
    <name evidence="2" type="ORF">Pfra01_002624100</name>
</gene>
<dbReference type="EMBL" id="BSXT01005477">
    <property type="protein sequence ID" value="GMF60536.1"/>
    <property type="molecule type" value="Genomic_DNA"/>
</dbReference>
<organism evidence="2 3">
    <name type="scientific">Phytophthora fragariaefolia</name>
    <dbReference type="NCBI Taxonomy" id="1490495"/>
    <lineage>
        <taxon>Eukaryota</taxon>
        <taxon>Sar</taxon>
        <taxon>Stramenopiles</taxon>
        <taxon>Oomycota</taxon>
        <taxon>Peronosporomycetes</taxon>
        <taxon>Peronosporales</taxon>
        <taxon>Peronosporaceae</taxon>
        <taxon>Phytophthora</taxon>
    </lineage>
</organism>
<feature type="region of interest" description="Disordered" evidence="1">
    <location>
        <begin position="48"/>
        <end position="94"/>
    </location>
</feature>
<name>A0A9W7D7P6_9STRA</name>
<evidence type="ECO:0000313" key="2">
    <source>
        <dbReference type="EMBL" id="GMF60536.1"/>
    </source>
</evidence>
<reference evidence="2" key="1">
    <citation type="submission" date="2023-04" db="EMBL/GenBank/DDBJ databases">
        <title>Phytophthora fragariaefolia NBRC 109709.</title>
        <authorList>
            <person name="Ichikawa N."/>
            <person name="Sato H."/>
            <person name="Tonouchi N."/>
        </authorList>
    </citation>
    <scope>NUCLEOTIDE SEQUENCE</scope>
    <source>
        <strain evidence="2">NBRC 109709</strain>
    </source>
</reference>
<accession>A0A9W7D7P6</accession>